<protein>
    <recommendedName>
        <fullName evidence="2">VOC domain-containing protein</fullName>
    </recommendedName>
</protein>
<dbReference type="PANTHER" id="PTHR43048">
    <property type="entry name" value="METHYLMALONYL-COA EPIMERASE"/>
    <property type="match status" value="1"/>
</dbReference>
<gene>
    <name evidence="3" type="ORF">GLX25_16060</name>
</gene>
<dbReference type="EMBL" id="WODA01000025">
    <property type="protein sequence ID" value="MUN08623.1"/>
    <property type="molecule type" value="Genomic_DNA"/>
</dbReference>
<accession>A0A7C9HJJ9</accession>
<proteinExistence type="predicted"/>
<dbReference type="PANTHER" id="PTHR43048:SF3">
    <property type="entry name" value="METHYLMALONYL-COA EPIMERASE, MITOCHONDRIAL"/>
    <property type="match status" value="1"/>
</dbReference>
<dbReference type="InterPro" id="IPR051785">
    <property type="entry name" value="MMCE/EMCE_epimerase"/>
</dbReference>
<dbReference type="SUPFAM" id="SSF54593">
    <property type="entry name" value="Glyoxalase/Bleomycin resistance protein/Dihydroxybiphenyl dioxygenase"/>
    <property type="match status" value="2"/>
</dbReference>
<keyword evidence="4" id="KW-1185">Reference proteome</keyword>
<dbReference type="InterPro" id="IPR029068">
    <property type="entry name" value="Glyas_Bleomycin-R_OHBP_Dase"/>
</dbReference>
<evidence type="ECO:0000313" key="4">
    <source>
        <dbReference type="Proteomes" id="UP000480122"/>
    </source>
</evidence>
<organism evidence="3 4">
    <name type="scientific">Agromyces luteolus</name>
    <dbReference type="NCBI Taxonomy" id="88373"/>
    <lineage>
        <taxon>Bacteria</taxon>
        <taxon>Bacillati</taxon>
        <taxon>Actinomycetota</taxon>
        <taxon>Actinomycetes</taxon>
        <taxon>Micrococcales</taxon>
        <taxon>Microbacteriaceae</taxon>
        <taxon>Agromyces</taxon>
    </lineage>
</organism>
<dbReference type="PROSITE" id="PS51819">
    <property type="entry name" value="VOC"/>
    <property type="match status" value="1"/>
</dbReference>
<evidence type="ECO:0000259" key="2">
    <source>
        <dbReference type="PROSITE" id="PS51819"/>
    </source>
</evidence>
<reference evidence="3 4" key="1">
    <citation type="submission" date="2019-11" db="EMBL/GenBank/DDBJ databases">
        <title>Agromyces kandeliae sp. nov., isolated from mangrove soil.</title>
        <authorList>
            <person name="Wang R."/>
        </authorList>
    </citation>
    <scope>NUCLEOTIDE SEQUENCE [LARGE SCALE GENOMIC DNA]</scope>
    <source>
        <strain evidence="3 4">JCM 11431</strain>
    </source>
</reference>
<dbReference type="AlphaFoldDB" id="A0A7C9HJJ9"/>
<dbReference type="RefSeq" id="WP_155843492.1">
    <property type="nucleotide sequence ID" value="NZ_BAAAIA010000008.1"/>
</dbReference>
<dbReference type="GO" id="GO:0004493">
    <property type="term" value="F:methylmalonyl-CoA epimerase activity"/>
    <property type="evidence" value="ECO:0007669"/>
    <property type="project" value="TreeGrafter"/>
</dbReference>
<dbReference type="InterPro" id="IPR037523">
    <property type="entry name" value="VOC_core"/>
</dbReference>
<keyword evidence="1" id="KW-0479">Metal-binding</keyword>
<dbReference type="OrthoDB" id="9798430at2"/>
<evidence type="ECO:0000256" key="1">
    <source>
        <dbReference type="ARBA" id="ARBA00022723"/>
    </source>
</evidence>
<dbReference type="GO" id="GO:0046491">
    <property type="term" value="P:L-methylmalonyl-CoA metabolic process"/>
    <property type="evidence" value="ECO:0007669"/>
    <property type="project" value="TreeGrafter"/>
</dbReference>
<sequence>MGIQSIVIRVADIDRSLDFYAGLLGGEPIGVADGERATLDFVTGTVELVRFENGTESVWVEDDLYRGFRHVGFVVADIGRYVEEVARRGIRVRFGPMDLGTGMHIFFVFDPDGTVVELVQGDVTYTEVFDVELVEAARALGAAERPRLDHIGHTVDSLEASVDYYAALGFGNAGKLVAPGDPRGMRMDYLRGGDTVIELFSWSVPTAANPPRPGSYGFAAAVVDGSPTGERIGSLGDGRTVLADPDGLPLIAGS</sequence>
<comment type="caution">
    <text evidence="3">The sequence shown here is derived from an EMBL/GenBank/DDBJ whole genome shotgun (WGS) entry which is preliminary data.</text>
</comment>
<dbReference type="GO" id="GO:0046872">
    <property type="term" value="F:metal ion binding"/>
    <property type="evidence" value="ECO:0007669"/>
    <property type="project" value="UniProtKB-KW"/>
</dbReference>
<dbReference type="Proteomes" id="UP000480122">
    <property type="component" value="Unassembled WGS sequence"/>
</dbReference>
<dbReference type="InterPro" id="IPR004360">
    <property type="entry name" value="Glyas_Fos-R_dOase_dom"/>
</dbReference>
<dbReference type="Gene3D" id="3.10.180.10">
    <property type="entry name" value="2,3-Dihydroxybiphenyl 1,2-Dioxygenase, domain 1"/>
    <property type="match status" value="2"/>
</dbReference>
<dbReference type="CDD" id="cd06587">
    <property type="entry name" value="VOC"/>
    <property type="match status" value="1"/>
</dbReference>
<feature type="domain" description="VOC" evidence="2">
    <location>
        <begin position="2"/>
        <end position="121"/>
    </location>
</feature>
<evidence type="ECO:0000313" key="3">
    <source>
        <dbReference type="EMBL" id="MUN08623.1"/>
    </source>
</evidence>
<name>A0A7C9HJJ9_9MICO</name>
<dbReference type="Pfam" id="PF00903">
    <property type="entry name" value="Glyoxalase"/>
    <property type="match status" value="2"/>
</dbReference>